<reference evidence="2" key="1">
    <citation type="submission" date="2016-06" db="EMBL/GenBank/DDBJ databases">
        <authorList>
            <person name="Sutton G."/>
            <person name="Brinkac L."/>
            <person name="Sanka R."/>
            <person name="Adams M."/>
            <person name="Lau E."/>
            <person name="Mehaffy C."/>
            <person name="Tameris M."/>
            <person name="Hatherill M."/>
            <person name="Hanekom W."/>
            <person name="Mahomed H."/>
            <person name="Mcshane H."/>
        </authorList>
    </citation>
    <scope>NUCLEOTIDE SEQUENCE [LARGE SCALE GENOMIC DNA]</scope>
    <source>
        <strain evidence="2">852002-10433_SCH5171157</strain>
    </source>
</reference>
<dbReference type="PANTHER" id="PTHR35004:SF8">
    <property type="entry name" value="TRANSPOSASE RV3428C-RELATED"/>
    <property type="match status" value="1"/>
</dbReference>
<dbReference type="SUPFAM" id="SSF46689">
    <property type="entry name" value="Homeodomain-like"/>
    <property type="match status" value="1"/>
</dbReference>
<organism evidence="1 2">
    <name type="scientific">Mycolicibacterium peregrinum</name>
    <name type="common">Mycobacterium peregrinum</name>
    <dbReference type="NCBI Taxonomy" id="43304"/>
    <lineage>
        <taxon>Bacteria</taxon>
        <taxon>Bacillati</taxon>
        <taxon>Actinomycetota</taxon>
        <taxon>Actinomycetes</taxon>
        <taxon>Mycobacteriales</taxon>
        <taxon>Mycobacteriaceae</taxon>
        <taxon>Mycolicibacterium</taxon>
    </lineage>
</organism>
<evidence type="ECO:0000313" key="2">
    <source>
        <dbReference type="Proteomes" id="UP000094008"/>
    </source>
</evidence>
<dbReference type="Proteomes" id="UP000094008">
    <property type="component" value="Unassembled WGS sequence"/>
</dbReference>
<dbReference type="PANTHER" id="PTHR35004">
    <property type="entry name" value="TRANSPOSASE RV3428C-RELATED"/>
    <property type="match status" value="1"/>
</dbReference>
<accession>A0A1A0WFT4</accession>
<protein>
    <submittedName>
        <fullName evidence="1">Transposase</fullName>
    </submittedName>
</protein>
<dbReference type="InterPro" id="IPR009057">
    <property type="entry name" value="Homeodomain-like_sf"/>
</dbReference>
<dbReference type="Gene3D" id="1.10.10.60">
    <property type="entry name" value="Homeodomain-like"/>
    <property type="match status" value="1"/>
</dbReference>
<name>A0A1A0WFT4_MYCPR</name>
<evidence type="ECO:0000313" key="1">
    <source>
        <dbReference type="EMBL" id="OBB97161.1"/>
    </source>
</evidence>
<comment type="caution">
    <text evidence="1">The sequence shown here is derived from an EMBL/GenBank/DDBJ whole genome shotgun (WGS) entry which is preliminary data.</text>
</comment>
<dbReference type="AlphaFoldDB" id="A0A1A0WFT4"/>
<gene>
    <name evidence="1" type="ORF">A5779_15505</name>
</gene>
<sequence length="123" mass="13875">MLSVEDWAEIRRLRRSERLPISEVARVLGISRNTVKAALASQGPPKYERAPAGSVVDEVEPRIRELLAAYPRMPATVIAERIGWSYSIRTLSERVRELRPVYLPPDPASRTIYVAGEIAQCDF</sequence>
<dbReference type="EMBL" id="LZSY01000020">
    <property type="protein sequence ID" value="OBB97161.1"/>
    <property type="molecule type" value="Genomic_DNA"/>
</dbReference>
<proteinExistence type="predicted"/>